<evidence type="ECO:0000256" key="6">
    <source>
        <dbReference type="SAM" id="Phobius"/>
    </source>
</evidence>
<organism evidence="7 8">
    <name type="scientific">Idiomarina xiamenensis 10-D-4</name>
    <dbReference type="NCBI Taxonomy" id="740709"/>
    <lineage>
        <taxon>Bacteria</taxon>
        <taxon>Pseudomonadati</taxon>
        <taxon>Pseudomonadota</taxon>
        <taxon>Gammaproteobacteria</taxon>
        <taxon>Alteromonadales</taxon>
        <taxon>Idiomarinaceae</taxon>
        <taxon>Idiomarina</taxon>
    </lineage>
</organism>
<dbReference type="PANTHER" id="PTHR30563">
    <property type="entry name" value="DNA RECOMBINATION PROTEIN RMUC"/>
    <property type="match status" value="1"/>
</dbReference>
<evidence type="ECO:0000256" key="1">
    <source>
        <dbReference type="ARBA" id="ARBA00003416"/>
    </source>
</evidence>
<evidence type="ECO:0000313" key="7">
    <source>
        <dbReference type="EMBL" id="EKE84264.1"/>
    </source>
</evidence>
<keyword evidence="6" id="KW-1133">Transmembrane helix</keyword>
<dbReference type="InterPro" id="IPR003798">
    <property type="entry name" value="DNA_recombination_RmuC"/>
</dbReference>
<keyword evidence="8" id="KW-1185">Reference proteome</keyword>
<gene>
    <name evidence="7" type="ORF">A10D4_06211</name>
</gene>
<reference evidence="7 8" key="1">
    <citation type="journal article" date="2012" name="J. Bacteriol.">
        <title>Genome Sequence of Idiomarina xiamenensis Type Strain 10-D-4.</title>
        <authorList>
            <person name="Lai Q."/>
            <person name="Wang L."/>
            <person name="Wang W."/>
            <person name="Shao Z."/>
        </authorList>
    </citation>
    <scope>NUCLEOTIDE SEQUENCE [LARGE SCALE GENOMIC DNA]</scope>
    <source>
        <strain evidence="7 8">10-D-4</strain>
    </source>
</reference>
<feature type="transmembrane region" description="Helical" evidence="6">
    <location>
        <begin position="6"/>
        <end position="28"/>
    </location>
</feature>
<dbReference type="AlphaFoldDB" id="K2KPE0"/>
<dbReference type="GO" id="GO:0006310">
    <property type="term" value="P:DNA recombination"/>
    <property type="evidence" value="ECO:0007669"/>
    <property type="project" value="UniProtKB-KW"/>
</dbReference>
<evidence type="ECO:0000256" key="5">
    <source>
        <dbReference type="SAM" id="Coils"/>
    </source>
</evidence>
<comment type="function">
    <text evidence="1">Involved in DNA recombination.</text>
</comment>
<proteinExistence type="inferred from homology"/>
<dbReference type="OrthoDB" id="9765111at2"/>
<keyword evidence="6" id="KW-0812">Transmembrane</keyword>
<feature type="coiled-coil region" evidence="5">
    <location>
        <begin position="34"/>
        <end position="61"/>
    </location>
</feature>
<feature type="coiled-coil region" evidence="5">
    <location>
        <begin position="156"/>
        <end position="204"/>
    </location>
</feature>
<comment type="caution">
    <text evidence="7">The sequence shown here is derived from an EMBL/GenBank/DDBJ whole genome shotgun (WGS) entry which is preliminary data.</text>
</comment>
<dbReference type="PATRIC" id="fig|740709.3.peg.1266"/>
<sequence length="447" mass="52317">MLSLLFWQWALLLAAPLALLLVMLWGWFKQNQRQQTLQQQLQQLQVALTEAQTRSEQWQQQAEQGQQWQQRYEQLQQAHYQLQSGWQTQQATRQQEQQNQAEKLALLEASEARLQQQFENLANRIFEAKSKGLQERNQDSLKSTLEPFKQQIEAFKQQIQQQYTDETKERASLKTELLTLKSLNQRMSEEAEALTKALKGDNKQQGNWGEVVLERMLQQSGLREGYEYDTQSHHRDEDGRQFKPDVIVHLPNEKDVIIDSKVSLSAYERYFSAEQDDVRERALQEHVQSLRNHIKQLGNKNYQQLEQVRTLDYVLLFIPIEPAFLLAVDRDPELIRLALDNNIMLVSPTNLLVALRTINNIWQYEQQNRNAQRIATDAGKLYDKFVGFIDDMDKLGNTLKTADNRYQEAMKKLSSGRGNLVSRVEKFRELGVQTSKRIDNKLLDDDD</sequence>
<dbReference type="PANTHER" id="PTHR30563:SF0">
    <property type="entry name" value="DNA RECOMBINATION PROTEIN RMUC"/>
    <property type="match status" value="1"/>
</dbReference>
<feature type="coiled-coil region" evidence="5">
    <location>
        <begin position="104"/>
        <end position="131"/>
    </location>
</feature>
<name>K2KPE0_9GAMM</name>
<keyword evidence="6" id="KW-0472">Membrane</keyword>
<evidence type="ECO:0000256" key="2">
    <source>
        <dbReference type="ARBA" id="ARBA00009840"/>
    </source>
</evidence>
<evidence type="ECO:0000313" key="8">
    <source>
        <dbReference type="Proteomes" id="UP000014115"/>
    </source>
</evidence>
<protein>
    <submittedName>
        <fullName evidence="7">DNA recombination protein RmuC</fullName>
    </submittedName>
</protein>
<comment type="similarity">
    <text evidence="2">Belongs to the RmuC family.</text>
</comment>
<dbReference type="eggNOG" id="COG1322">
    <property type="taxonomic scope" value="Bacteria"/>
</dbReference>
<evidence type="ECO:0000256" key="3">
    <source>
        <dbReference type="ARBA" id="ARBA00023054"/>
    </source>
</evidence>
<dbReference type="Proteomes" id="UP000014115">
    <property type="component" value="Unassembled WGS sequence"/>
</dbReference>
<evidence type="ECO:0000256" key="4">
    <source>
        <dbReference type="ARBA" id="ARBA00023172"/>
    </source>
</evidence>
<dbReference type="Pfam" id="PF02646">
    <property type="entry name" value="RmuC"/>
    <property type="match status" value="1"/>
</dbReference>
<dbReference type="EMBL" id="AMRG01000006">
    <property type="protein sequence ID" value="EKE84264.1"/>
    <property type="molecule type" value="Genomic_DNA"/>
</dbReference>
<accession>K2KPE0</accession>
<keyword evidence="4" id="KW-0233">DNA recombination</keyword>
<keyword evidence="3 5" id="KW-0175">Coiled coil</keyword>
<dbReference type="RefSeq" id="WP_008488408.1">
    <property type="nucleotide sequence ID" value="NZ_AMRG01000006.1"/>
</dbReference>